<dbReference type="Proteomes" id="UP001054837">
    <property type="component" value="Unassembled WGS sequence"/>
</dbReference>
<proteinExistence type="predicted"/>
<organism evidence="2 3">
    <name type="scientific">Caerostris darwini</name>
    <dbReference type="NCBI Taxonomy" id="1538125"/>
    <lineage>
        <taxon>Eukaryota</taxon>
        <taxon>Metazoa</taxon>
        <taxon>Ecdysozoa</taxon>
        <taxon>Arthropoda</taxon>
        <taxon>Chelicerata</taxon>
        <taxon>Arachnida</taxon>
        <taxon>Araneae</taxon>
        <taxon>Araneomorphae</taxon>
        <taxon>Entelegynae</taxon>
        <taxon>Araneoidea</taxon>
        <taxon>Araneidae</taxon>
        <taxon>Caerostris</taxon>
    </lineage>
</organism>
<dbReference type="AlphaFoldDB" id="A0AAV4R192"/>
<gene>
    <name evidence="2" type="ORF">CDAR_239781</name>
</gene>
<name>A0AAV4R192_9ARAC</name>
<evidence type="ECO:0000313" key="2">
    <source>
        <dbReference type="EMBL" id="GIY14379.1"/>
    </source>
</evidence>
<keyword evidence="3" id="KW-1185">Reference proteome</keyword>
<comment type="caution">
    <text evidence="2">The sequence shown here is derived from an EMBL/GenBank/DDBJ whole genome shotgun (WGS) entry which is preliminary data.</text>
</comment>
<dbReference type="EMBL" id="BPLQ01005361">
    <property type="protein sequence ID" value="GIY14379.1"/>
    <property type="molecule type" value="Genomic_DNA"/>
</dbReference>
<accession>A0AAV4R192</accession>
<feature type="region of interest" description="Disordered" evidence="1">
    <location>
        <begin position="45"/>
        <end position="64"/>
    </location>
</feature>
<reference evidence="2 3" key="1">
    <citation type="submission" date="2021-06" db="EMBL/GenBank/DDBJ databases">
        <title>Caerostris darwini draft genome.</title>
        <authorList>
            <person name="Kono N."/>
            <person name="Arakawa K."/>
        </authorList>
    </citation>
    <scope>NUCLEOTIDE SEQUENCE [LARGE SCALE GENOMIC DNA]</scope>
</reference>
<evidence type="ECO:0000313" key="3">
    <source>
        <dbReference type="Proteomes" id="UP001054837"/>
    </source>
</evidence>
<sequence>MVGQDSVLQKERISLEFFSFLRNHRSLVCVYENGGRETGQKKKNLFKKKKKVGGREKKSRGGMRNVLLPPPRGIIARSILWRSLPEKKREKRARIHSFSFPSVLVKCCPFHLSTVVKYKCLHVQNAQNAVPCLNSDQ</sequence>
<protein>
    <submittedName>
        <fullName evidence="2">Uncharacterized protein</fullName>
    </submittedName>
</protein>
<feature type="compositionally biased region" description="Basic residues" evidence="1">
    <location>
        <begin position="45"/>
        <end position="61"/>
    </location>
</feature>
<evidence type="ECO:0000256" key="1">
    <source>
        <dbReference type="SAM" id="MobiDB-lite"/>
    </source>
</evidence>